<dbReference type="GO" id="GO:0018580">
    <property type="term" value="F:nitronate monooxygenase activity"/>
    <property type="evidence" value="ECO:0007669"/>
    <property type="project" value="InterPro"/>
</dbReference>
<dbReference type="Gene3D" id="3.20.20.70">
    <property type="entry name" value="Aldolase class I"/>
    <property type="match status" value="1"/>
</dbReference>
<keyword evidence="2" id="KW-0288">FMN</keyword>
<proteinExistence type="predicted"/>
<dbReference type="InterPro" id="IPR013785">
    <property type="entry name" value="Aldolase_TIM"/>
</dbReference>
<evidence type="ECO:0000256" key="2">
    <source>
        <dbReference type="ARBA" id="ARBA00022643"/>
    </source>
</evidence>
<reference evidence="4 5" key="1">
    <citation type="journal article" date="2018" name="IMA Fungus">
        <title>IMA Genome-F 9: Draft genome sequence of Annulohypoxylon stygium, Aspergillus mulundensis, Berkeleyomyces basicola (syn. Thielaviopsis basicola), Ceratocystis smalleyi, two Cercospora beticola strains, Coleophoma cylindrospora, Fusarium fracticaudum, Phialophora cf. hyalina, and Morchella septimelata.</title>
        <authorList>
            <person name="Wingfield B.D."/>
            <person name="Bills G.F."/>
            <person name="Dong Y."/>
            <person name="Huang W."/>
            <person name="Nel W.J."/>
            <person name="Swalarsk-Parry B.S."/>
            <person name="Vaghefi N."/>
            <person name="Wilken P.M."/>
            <person name="An Z."/>
            <person name="de Beer Z.W."/>
            <person name="De Vos L."/>
            <person name="Chen L."/>
            <person name="Duong T.A."/>
            <person name="Gao Y."/>
            <person name="Hammerbacher A."/>
            <person name="Kikkert J.R."/>
            <person name="Li Y."/>
            <person name="Li H."/>
            <person name="Li K."/>
            <person name="Li Q."/>
            <person name="Liu X."/>
            <person name="Ma X."/>
            <person name="Naidoo K."/>
            <person name="Pethybridge S.J."/>
            <person name="Sun J."/>
            <person name="Steenkamp E.T."/>
            <person name="van der Nest M.A."/>
            <person name="van Wyk S."/>
            <person name="Wingfield M.J."/>
            <person name="Xiong C."/>
            <person name="Yue Q."/>
            <person name="Zhang X."/>
        </authorList>
    </citation>
    <scope>NUCLEOTIDE SEQUENCE [LARGE SCALE GENOMIC DNA]</scope>
    <source>
        <strain evidence="4 5">BP5796</strain>
    </source>
</reference>
<organism evidence="4 5">
    <name type="scientific">Coleophoma crateriformis</name>
    <dbReference type="NCBI Taxonomy" id="565419"/>
    <lineage>
        <taxon>Eukaryota</taxon>
        <taxon>Fungi</taxon>
        <taxon>Dikarya</taxon>
        <taxon>Ascomycota</taxon>
        <taxon>Pezizomycotina</taxon>
        <taxon>Leotiomycetes</taxon>
        <taxon>Helotiales</taxon>
        <taxon>Dermateaceae</taxon>
        <taxon>Coleophoma</taxon>
    </lineage>
</organism>
<comment type="caution">
    <text evidence="4">The sequence shown here is derived from an EMBL/GenBank/DDBJ whole genome shotgun (WGS) entry which is preliminary data.</text>
</comment>
<dbReference type="PANTHER" id="PTHR32332:SF34">
    <property type="entry name" value="2-NITROPROPANE DIOXYGENASE FAMILY, PUTATIVE-RELATED"/>
    <property type="match status" value="1"/>
</dbReference>
<protein>
    <submittedName>
        <fullName evidence="4">Uncharacterized protein</fullName>
    </submittedName>
</protein>
<evidence type="ECO:0000313" key="5">
    <source>
        <dbReference type="Proteomes" id="UP000256328"/>
    </source>
</evidence>
<evidence type="ECO:0000256" key="1">
    <source>
        <dbReference type="ARBA" id="ARBA00022630"/>
    </source>
</evidence>
<dbReference type="EMBL" id="PDLN01000002">
    <property type="protein sequence ID" value="RDW92371.1"/>
    <property type="molecule type" value="Genomic_DNA"/>
</dbReference>
<keyword evidence="1" id="KW-0285">Flavoprotein</keyword>
<dbReference type="InterPro" id="IPR004136">
    <property type="entry name" value="NMO"/>
</dbReference>
<gene>
    <name evidence="4" type="ORF">BP5796_01765</name>
</gene>
<keyword evidence="5" id="KW-1185">Reference proteome</keyword>
<evidence type="ECO:0000256" key="3">
    <source>
        <dbReference type="ARBA" id="ARBA00023002"/>
    </source>
</evidence>
<dbReference type="PANTHER" id="PTHR32332">
    <property type="entry name" value="2-NITROPROPANE DIOXYGENASE"/>
    <property type="match status" value="1"/>
</dbReference>
<evidence type="ECO:0000313" key="4">
    <source>
        <dbReference type="EMBL" id="RDW92371.1"/>
    </source>
</evidence>
<name>A0A3D8T1S6_9HELO</name>
<dbReference type="AlphaFoldDB" id="A0A3D8T1S6"/>
<dbReference type="Pfam" id="PF03060">
    <property type="entry name" value="NMO"/>
    <property type="match status" value="1"/>
</dbReference>
<dbReference type="OrthoDB" id="2349068at2759"/>
<dbReference type="SUPFAM" id="SSF51412">
    <property type="entry name" value="Inosine monophosphate dehydrogenase (IMPDH)"/>
    <property type="match status" value="1"/>
</dbReference>
<sequence length="344" mass="35633">MASKLKSHYPWISTPLISNAPMGGFAGADLAVAVSQAGGVGFIGTVIDMGFLDAELTSAASVLTTTLNNTLPIGVGFLLFAAKLHEASSIIAHHKPAIIWLACPQAIEDFVTWTNVFRHCSPSSRIWCQVASVAAAMELAEKCSPDVIVMQGADAGGHGPCPGAGIVSLVPETRDALDAAGHEDIILLAAGGISDGRGVAAALACGAEGAVMGTCFLASEEIVLPAAEFRQTILAAKDGGTQTARGTIFDKLKGPNIWPAGYDGRAIAGASYTDFKNGVAIEELRKRNAAAMSEAHKGFGGDVRAALWAGTGVGLVNEVKSAKDIVEEVRREARKSHERMVSLL</sequence>
<accession>A0A3D8T1S6</accession>
<dbReference type="Proteomes" id="UP000256328">
    <property type="component" value="Unassembled WGS sequence"/>
</dbReference>
<keyword evidence="3" id="KW-0560">Oxidoreductase</keyword>
<dbReference type="CDD" id="cd04730">
    <property type="entry name" value="NPD_like"/>
    <property type="match status" value="1"/>
</dbReference>